<dbReference type="Proteomes" id="UP000076502">
    <property type="component" value="Unassembled WGS sequence"/>
</dbReference>
<reference evidence="1 2" key="1">
    <citation type="submission" date="2015-07" db="EMBL/GenBank/DDBJ databases">
        <title>The genome of Dufourea novaeangliae.</title>
        <authorList>
            <person name="Pan H."/>
            <person name="Kapheim K."/>
        </authorList>
    </citation>
    <scope>NUCLEOTIDE SEQUENCE [LARGE SCALE GENOMIC DNA]</scope>
    <source>
        <strain evidence="1">0120121106</strain>
        <tissue evidence="1">Whole body</tissue>
    </source>
</reference>
<dbReference type="AlphaFoldDB" id="A0A154PGJ1"/>
<accession>A0A154PGJ1</accession>
<name>A0A154PGJ1_DUFNO</name>
<sequence length="73" mass="8431">MFTIRPVNSSTRRKYYFDIVWGTCSRDSVETAWRGFSHTNEAVKSYAAEAYRCGGEIRRNAPFTLSSLVLFVR</sequence>
<organism evidence="1 2">
    <name type="scientific">Dufourea novaeangliae</name>
    <name type="common">Sweat bee</name>
    <dbReference type="NCBI Taxonomy" id="178035"/>
    <lineage>
        <taxon>Eukaryota</taxon>
        <taxon>Metazoa</taxon>
        <taxon>Ecdysozoa</taxon>
        <taxon>Arthropoda</taxon>
        <taxon>Hexapoda</taxon>
        <taxon>Insecta</taxon>
        <taxon>Pterygota</taxon>
        <taxon>Neoptera</taxon>
        <taxon>Endopterygota</taxon>
        <taxon>Hymenoptera</taxon>
        <taxon>Apocrita</taxon>
        <taxon>Aculeata</taxon>
        <taxon>Apoidea</taxon>
        <taxon>Anthophila</taxon>
        <taxon>Halictidae</taxon>
        <taxon>Rophitinae</taxon>
        <taxon>Dufourea</taxon>
    </lineage>
</organism>
<gene>
    <name evidence="1" type="ORF">WN55_00336</name>
</gene>
<evidence type="ECO:0000313" key="1">
    <source>
        <dbReference type="EMBL" id="KZC10584.1"/>
    </source>
</evidence>
<proteinExistence type="predicted"/>
<dbReference type="EMBL" id="KQ434893">
    <property type="protein sequence ID" value="KZC10584.1"/>
    <property type="molecule type" value="Genomic_DNA"/>
</dbReference>
<keyword evidence="2" id="KW-1185">Reference proteome</keyword>
<evidence type="ECO:0000313" key="2">
    <source>
        <dbReference type="Proteomes" id="UP000076502"/>
    </source>
</evidence>
<protein>
    <submittedName>
        <fullName evidence="1">Uncharacterized protein</fullName>
    </submittedName>
</protein>